<feature type="compositionally biased region" description="Basic and acidic residues" evidence="1">
    <location>
        <begin position="115"/>
        <end position="131"/>
    </location>
</feature>
<feature type="compositionally biased region" description="Basic and acidic residues" evidence="1">
    <location>
        <begin position="211"/>
        <end position="227"/>
    </location>
</feature>
<reference evidence="2 3" key="1">
    <citation type="journal article" date="2017" name="PLoS Biol.">
        <title>The sea cucumber genome provides insights into morphological evolution and visceral regeneration.</title>
        <authorList>
            <person name="Zhang X."/>
            <person name="Sun L."/>
            <person name="Yuan J."/>
            <person name="Sun Y."/>
            <person name="Gao Y."/>
            <person name="Zhang L."/>
            <person name="Li S."/>
            <person name="Dai H."/>
            <person name="Hamel J.F."/>
            <person name="Liu C."/>
            <person name="Yu Y."/>
            <person name="Liu S."/>
            <person name="Lin W."/>
            <person name="Guo K."/>
            <person name="Jin S."/>
            <person name="Xu P."/>
            <person name="Storey K.B."/>
            <person name="Huan P."/>
            <person name="Zhang T."/>
            <person name="Zhou Y."/>
            <person name="Zhang J."/>
            <person name="Lin C."/>
            <person name="Li X."/>
            <person name="Xing L."/>
            <person name="Huo D."/>
            <person name="Sun M."/>
            <person name="Wang L."/>
            <person name="Mercier A."/>
            <person name="Li F."/>
            <person name="Yang H."/>
            <person name="Xiang J."/>
        </authorList>
    </citation>
    <scope>NUCLEOTIDE SEQUENCE [LARGE SCALE GENOMIC DNA]</scope>
    <source>
        <strain evidence="2">Shaxun</strain>
        <tissue evidence="2">Muscle</tissue>
    </source>
</reference>
<feature type="compositionally biased region" description="Polar residues" evidence="1">
    <location>
        <begin position="266"/>
        <end position="280"/>
    </location>
</feature>
<feature type="compositionally biased region" description="Polar residues" evidence="1">
    <location>
        <begin position="194"/>
        <end position="208"/>
    </location>
</feature>
<gene>
    <name evidence="2" type="ORF">BSL78_26342</name>
</gene>
<feature type="compositionally biased region" description="Polar residues" evidence="1">
    <location>
        <begin position="62"/>
        <end position="76"/>
    </location>
</feature>
<keyword evidence="3" id="KW-1185">Reference proteome</keyword>
<feature type="compositionally biased region" description="Basic and acidic residues" evidence="1">
    <location>
        <begin position="79"/>
        <end position="95"/>
    </location>
</feature>
<sequence length="549" mass="61920">MHHTDCQVLRECNTDNEPERAPGESECTTQIVKKQTNQNKPPEVLRECNTDNEPERAPGESECTTQIVKKQTNQNKPPEVLRECNTDNEPERAPGESECTTQIAKKQTNQNKPPEVLRECNTDNEPERAPGESECTTQIAKACFLFEDIIKTLGSVKGPNCCIEKKNTNQNKPPEVLRECNTDNEPERAPGESECTTQIVKKNTNQNKPPEVLRECNTDNEPERAHVESNCTTQIAKKQTNQNKPPEVLRECNTDNEPERAPGESECTTQIAKTSEASDNTQDKEQEWNDDQMSYVCDSEDSTNSSEYMIPLPSPKMRSHGAVCIKEHPSKSDVEHTIVSTTDHNQKQQQRHGKNRKCNQKKVRFAVKKKSVSYTDSSDSSDENNEHCSDYLPTESSSDEQMSPESNSEMDTQKRKGPGTSLKRNVDMRSSASDSEAGGNIVHSTSSSSSKLRLQNAECKVSSKTPESSCAVSSTTSETRFKKIPRVTVMTSSNGFARKWDKHQFCVFCMEQKAKLGRHFQSMHAHETRYKKHSASARIQRKERNCYKF</sequence>
<feature type="compositionally biased region" description="Polar residues" evidence="1">
    <location>
        <begin position="229"/>
        <end position="244"/>
    </location>
</feature>
<comment type="caution">
    <text evidence="2">The sequence shown here is derived from an EMBL/GenBank/DDBJ whole genome shotgun (WGS) entry which is preliminary data.</text>
</comment>
<evidence type="ECO:0000313" key="2">
    <source>
        <dbReference type="EMBL" id="PIK36815.1"/>
    </source>
</evidence>
<accession>A0A2G8JM83</accession>
<feature type="region of interest" description="Disordered" evidence="1">
    <location>
        <begin position="14"/>
        <end position="133"/>
    </location>
</feature>
<evidence type="ECO:0000313" key="3">
    <source>
        <dbReference type="Proteomes" id="UP000230750"/>
    </source>
</evidence>
<feature type="compositionally biased region" description="Polar residues" evidence="1">
    <location>
        <begin position="394"/>
        <end position="410"/>
    </location>
</feature>
<feature type="compositionally biased region" description="Basic residues" evidence="1">
    <location>
        <begin position="349"/>
        <end position="371"/>
    </location>
</feature>
<dbReference type="Proteomes" id="UP000230750">
    <property type="component" value="Unassembled WGS sequence"/>
</dbReference>
<feature type="compositionally biased region" description="Polar residues" evidence="1">
    <location>
        <begin position="98"/>
        <end position="112"/>
    </location>
</feature>
<dbReference type="EMBL" id="MRZV01001612">
    <property type="protein sequence ID" value="PIK36815.1"/>
    <property type="molecule type" value="Genomic_DNA"/>
</dbReference>
<dbReference type="AlphaFoldDB" id="A0A2G8JM83"/>
<name>A0A2G8JM83_STIJA</name>
<feature type="compositionally biased region" description="Basic and acidic residues" evidence="1">
    <location>
        <begin position="43"/>
        <end position="59"/>
    </location>
</feature>
<feature type="compositionally biased region" description="Basic and acidic residues" evidence="1">
    <location>
        <begin position="325"/>
        <end position="336"/>
    </location>
</feature>
<evidence type="ECO:0000256" key="1">
    <source>
        <dbReference type="SAM" id="MobiDB-lite"/>
    </source>
</evidence>
<organism evidence="2 3">
    <name type="scientific">Stichopus japonicus</name>
    <name type="common">Sea cucumber</name>
    <dbReference type="NCBI Taxonomy" id="307972"/>
    <lineage>
        <taxon>Eukaryota</taxon>
        <taxon>Metazoa</taxon>
        <taxon>Echinodermata</taxon>
        <taxon>Eleutherozoa</taxon>
        <taxon>Echinozoa</taxon>
        <taxon>Holothuroidea</taxon>
        <taxon>Aspidochirotacea</taxon>
        <taxon>Aspidochirotida</taxon>
        <taxon>Stichopodidae</taxon>
        <taxon>Apostichopus</taxon>
    </lineage>
</organism>
<feature type="region of interest" description="Disordered" evidence="1">
    <location>
        <begin position="182"/>
        <end position="452"/>
    </location>
</feature>
<feature type="compositionally biased region" description="Basic and acidic residues" evidence="1">
    <location>
        <begin position="247"/>
        <end position="263"/>
    </location>
</feature>
<protein>
    <submittedName>
        <fullName evidence="2">Uncharacterized protein</fullName>
    </submittedName>
</protein>
<feature type="compositionally biased region" description="Basic and acidic residues" evidence="1">
    <location>
        <begin position="182"/>
        <end position="191"/>
    </location>
</feature>
<feature type="compositionally biased region" description="Polar residues" evidence="1">
    <location>
        <begin position="26"/>
        <end position="40"/>
    </location>
</feature>
<proteinExistence type="predicted"/>